<accession>A0ABT0HM61</accession>
<protein>
    <submittedName>
        <fullName evidence="2">Nuclear transport factor 2 family protein</fullName>
    </submittedName>
</protein>
<dbReference type="Pfam" id="PF14534">
    <property type="entry name" value="DUF4440"/>
    <property type="match status" value="1"/>
</dbReference>
<proteinExistence type="predicted"/>
<feature type="domain" description="DUF4440" evidence="1">
    <location>
        <begin position="55"/>
        <end position="160"/>
    </location>
</feature>
<dbReference type="SUPFAM" id="SSF54427">
    <property type="entry name" value="NTF2-like"/>
    <property type="match status" value="1"/>
</dbReference>
<organism evidence="2 3">
    <name type="scientific">Spirosoma liriopis</name>
    <dbReference type="NCBI Taxonomy" id="2937440"/>
    <lineage>
        <taxon>Bacteria</taxon>
        <taxon>Pseudomonadati</taxon>
        <taxon>Bacteroidota</taxon>
        <taxon>Cytophagia</taxon>
        <taxon>Cytophagales</taxon>
        <taxon>Cytophagaceae</taxon>
        <taxon>Spirosoma</taxon>
    </lineage>
</organism>
<evidence type="ECO:0000313" key="3">
    <source>
        <dbReference type="Proteomes" id="UP001202180"/>
    </source>
</evidence>
<name>A0ABT0HM61_9BACT</name>
<evidence type="ECO:0000313" key="2">
    <source>
        <dbReference type="EMBL" id="MCK8493260.1"/>
    </source>
</evidence>
<dbReference type="Proteomes" id="UP001202180">
    <property type="component" value="Unassembled WGS sequence"/>
</dbReference>
<evidence type="ECO:0000259" key="1">
    <source>
        <dbReference type="Pfam" id="PF14534"/>
    </source>
</evidence>
<keyword evidence="3" id="KW-1185">Reference proteome</keyword>
<dbReference type="InterPro" id="IPR027843">
    <property type="entry name" value="DUF4440"/>
</dbReference>
<comment type="caution">
    <text evidence="2">The sequence shown here is derived from an EMBL/GenBank/DDBJ whole genome shotgun (WGS) entry which is preliminary data.</text>
</comment>
<sequence length="166" mass="19061">MKRFIYGIASLVFTPTVRSKPFLLKPIFCAGLLFLLALPALGQQATDRRTILLALKRQTEDWNAGRIDRFMSTYWPSDSLTFVSNTGVTYGYTATLANYKKRYPDRDSMGTLKFDILQMDFPSPNVAYVIGRWHLTRPKVGDKGGHFTLLWHKIKKRWVIVSDHTS</sequence>
<dbReference type="InterPro" id="IPR032710">
    <property type="entry name" value="NTF2-like_dom_sf"/>
</dbReference>
<reference evidence="2 3" key="1">
    <citation type="submission" date="2022-04" db="EMBL/GenBank/DDBJ databases">
        <title>Spirosoma sp. strain RP8 genome sequencing and assembly.</title>
        <authorList>
            <person name="Jung Y."/>
        </authorList>
    </citation>
    <scope>NUCLEOTIDE SEQUENCE [LARGE SCALE GENOMIC DNA]</scope>
    <source>
        <strain evidence="2 3">RP8</strain>
    </source>
</reference>
<dbReference type="Gene3D" id="3.10.450.50">
    <property type="match status" value="1"/>
</dbReference>
<gene>
    <name evidence="2" type="ORF">M0L20_15440</name>
</gene>
<dbReference type="EMBL" id="JALPRF010000002">
    <property type="protein sequence ID" value="MCK8493260.1"/>
    <property type="molecule type" value="Genomic_DNA"/>
</dbReference>